<dbReference type="OrthoDB" id="2436339at2"/>
<organism evidence="2 3">
    <name type="scientific">Jeotgalibacillus salarius</name>
    <dbReference type="NCBI Taxonomy" id="546023"/>
    <lineage>
        <taxon>Bacteria</taxon>
        <taxon>Bacillati</taxon>
        <taxon>Bacillota</taxon>
        <taxon>Bacilli</taxon>
        <taxon>Bacillales</taxon>
        <taxon>Caryophanaceae</taxon>
        <taxon>Jeotgalibacillus</taxon>
    </lineage>
</organism>
<dbReference type="PROSITE" id="PS51257">
    <property type="entry name" value="PROKAR_LIPOPROTEIN"/>
    <property type="match status" value="1"/>
</dbReference>
<dbReference type="AlphaFoldDB" id="A0A4Y8LCT1"/>
<keyword evidence="3" id="KW-1185">Reference proteome</keyword>
<dbReference type="Proteomes" id="UP000297776">
    <property type="component" value="Unassembled WGS sequence"/>
</dbReference>
<proteinExistence type="predicted"/>
<sequence length="201" mass="23264">MKSFILLTVIVMLLLLSGCAPEESAVADIEMKSKEELSVMTDSYTREDYRHALSHVMDSAETFEVNPILKKWIIRTLAEEALYYHDDLTEAEILALSKERLSEDQAWKKAAEIKYGIVISDDELNDYIDNITKSYESPLQLAYADILGLTVEQLNHEFDQDVYEKNLLWEKLKPELEKAYETNDHHELVEKFNKEVKEAGE</sequence>
<dbReference type="RefSeq" id="WP_134381814.1">
    <property type="nucleotide sequence ID" value="NZ_SORX01000006.1"/>
</dbReference>
<feature type="signal peptide" evidence="1">
    <location>
        <begin position="1"/>
        <end position="22"/>
    </location>
</feature>
<protein>
    <submittedName>
        <fullName evidence="2">Uncharacterized protein</fullName>
    </submittedName>
</protein>
<gene>
    <name evidence="2" type="ORF">E2626_10975</name>
</gene>
<feature type="chain" id="PRO_5039165309" evidence="1">
    <location>
        <begin position="23"/>
        <end position="201"/>
    </location>
</feature>
<keyword evidence="1" id="KW-0732">Signal</keyword>
<name>A0A4Y8LCT1_9BACL</name>
<reference evidence="2 3" key="1">
    <citation type="submission" date="2019-03" db="EMBL/GenBank/DDBJ databases">
        <authorList>
            <person name="Yang Y."/>
        </authorList>
    </citation>
    <scope>NUCLEOTIDE SEQUENCE [LARGE SCALE GENOMIC DNA]</scope>
    <source>
        <strain evidence="2 3">ASL-1</strain>
    </source>
</reference>
<comment type="caution">
    <text evidence="2">The sequence shown here is derived from an EMBL/GenBank/DDBJ whole genome shotgun (WGS) entry which is preliminary data.</text>
</comment>
<evidence type="ECO:0000313" key="2">
    <source>
        <dbReference type="EMBL" id="TFE00494.1"/>
    </source>
</evidence>
<accession>A0A4Y8LCT1</accession>
<dbReference type="EMBL" id="SORX01000006">
    <property type="protein sequence ID" value="TFE00494.1"/>
    <property type="molecule type" value="Genomic_DNA"/>
</dbReference>
<evidence type="ECO:0000256" key="1">
    <source>
        <dbReference type="SAM" id="SignalP"/>
    </source>
</evidence>
<evidence type="ECO:0000313" key="3">
    <source>
        <dbReference type="Proteomes" id="UP000297776"/>
    </source>
</evidence>